<dbReference type="Pfam" id="PF00535">
    <property type="entry name" value="Glycos_transf_2"/>
    <property type="match status" value="1"/>
</dbReference>
<dbReference type="CDD" id="cd04179">
    <property type="entry name" value="DPM_DPG-synthase_like"/>
    <property type="match status" value="1"/>
</dbReference>
<dbReference type="GO" id="GO:0016740">
    <property type="term" value="F:transferase activity"/>
    <property type="evidence" value="ECO:0007669"/>
    <property type="project" value="UniProtKB-KW"/>
</dbReference>
<gene>
    <name evidence="3" type="ORF">A3C24_01035</name>
</gene>
<dbReference type="AlphaFoldDB" id="A0A1F7GXH0"/>
<sequence>MKKNKIVIVMPAYNAEKTIEKTYYDIPKTLRDSARIILVDDKSSDKTVSIARKLGLEVIRHHRNLGYGANQKTCYKHALKLKPDIVVMIHPDYQYDSSLTEELIRPLQDGWLHIMLGNRIRSRIEALEGGMPLYKYLGNRFLTFIENIILGLNLAEYHTGFRAYQSKVLKSLPLEKFSDDFVFDQEILIAATHAGYRIGEIPVPVRYFAEASSIDFAQSLVYGIMTVITLFKYVMHRLGIYPFPMFKHHD</sequence>
<proteinExistence type="predicted"/>
<dbReference type="SUPFAM" id="SSF53448">
    <property type="entry name" value="Nucleotide-diphospho-sugar transferases"/>
    <property type="match status" value="1"/>
</dbReference>
<accession>A0A1F7GXH0</accession>
<reference evidence="3 4" key="1">
    <citation type="journal article" date="2016" name="Nat. Commun.">
        <title>Thousands of microbial genomes shed light on interconnected biogeochemical processes in an aquifer system.</title>
        <authorList>
            <person name="Anantharaman K."/>
            <person name="Brown C.T."/>
            <person name="Hug L.A."/>
            <person name="Sharon I."/>
            <person name="Castelle C.J."/>
            <person name="Probst A.J."/>
            <person name="Thomas B.C."/>
            <person name="Singh A."/>
            <person name="Wilkins M.J."/>
            <person name="Karaoz U."/>
            <person name="Brodie E.L."/>
            <person name="Williams K.H."/>
            <person name="Hubbard S.S."/>
            <person name="Banfield J.F."/>
        </authorList>
    </citation>
    <scope>NUCLEOTIDE SEQUENCE [LARGE SCALE GENOMIC DNA]</scope>
</reference>
<feature type="transmembrane region" description="Helical" evidence="1">
    <location>
        <begin position="216"/>
        <end position="235"/>
    </location>
</feature>
<dbReference type="EMBL" id="MFZM01000024">
    <property type="protein sequence ID" value="OGK23226.1"/>
    <property type="molecule type" value="Genomic_DNA"/>
</dbReference>
<feature type="domain" description="Glycosyltransferase 2-like" evidence="2">
    <location>
        <begin position="8"/>
        <end position="171"/>
    </location>
</feature>
<evidence type="ECO:0000313" key="3">
    <source>
        <dbReference type="EMBL" id="OGK23226.1"/>
    </source>
</evidence>
<dbReference type="InterPro" id="IPR001173">
    <property type="entry name" value="Glyco_trans_2-like"/>
</dbReference>
<dbReference type="PANTHER" id="PTHR48090">
    <property type="entry name" value="UNDECAPRENYL-PHOSPHATE 4-DEOXY-4-FORMAMIDO-L-ARABINOSE TRANSFERASE-RELATED"/>
    <property type="match status" value="1"/>
</dbReference>
<dbReference type="PANTHER" id="PTHR48090:SF7">
    <property type="entry name" value="RFBJ PROTEIN"/>
    <property type="match status" value="1"/>
</dbReference>
<dbReference type="Proteomes" id="UP000177159">
    <property type="component" value="Unassembled WGS sequence"/>
</dbReference>
<evidence type="ECO:0000259" key="2">
    <source>
        <dbReference type="Pfam" id="PF00535"/>
    </source>
</evidence>
<keyword evidence="3" id="KW-0808">Transferase</keyword>
<keyword evidence="1" id="KW-0472">Membrane</keyword>
<name>A0A1F7GXH0_9BACT</name>
<organism evidence="3 4">
    <name type="scientific">Candidatus Roizmanbacteria bacterium RIFCSPHIGHO2_02_FULL_37_24</name>
    <dbReference type="NCBI Taxonomy" id="1802037"/>
    <lineage>
        <taxon>Bacteria</taxon>
        <taxon>Candidatus Roizmaniibacteriota</taxon>
    </lineage>
</organism>
<comment type="caution">
    <text evidence="3">The sequence shown here is derived from an EMBL/GenBank/DDBJ whole genome shotgun (WGS) entry which is preliminary data.</text>
</comment>
<dbReference type="Gene3D" id="3.90.550.10">
    <property type="entry name" value="Spore Coat Polysaccharide Biosynthesis Protein SpsA, Chain A"/>
    <property type="match status" value="1"/>
</dbReference>
<protein>
    <submittedName>
        <fullName evidence="3">Glycosyl transferase family 2</fullName>
    </submittedName>
</protein>
<dbReference type="InterPro" id="IPR050256">
    <property type="entry name" value="Glycosyltransferase_2"/>
</dbReference>
<evidence type="ECO:0000313" key="4">
    <source>
        <dbReference type="Proteomes" id="UP000177159"/>
    </source>
</evidence>
<keyword evidence="1" id="KW-0812">Transmembrane</keyword>
<evidence type="ECO:0000256" key="1">
    <source>
        <dbReference type="SAM" id="Phobius"/>
    </source>
</evidence>
<keyword evidence="1" id="KW-1133">Transmembrane helix</keyword>
<dbReference type="InterPro" id="IPR029044">
    <property type="entry name" value="Nucleotide-diphossugar_trans"/>
</dbReference>